<organism evidence="1">
    <name type="scientific">Hexamita inflata</name>
    <dbReference type="NCBI Taxonomy" id="28002"/>
    <lineage>
        <taxon>Eukaryota</taxon>
        <taxon>Metamonada</taxon>
        <taxon>Diplomonadida</taxon>
        <taxon>Hexamitidae</taxon>
        <taxon>Hexamitinae</taxon>
        <taxon>Hexamita</taxon>
    </lineage>
</organism>
<gene>
    <name evidence="1" type="ORF">HINF_LOCUS47559</name>
    <name evidence="2" type="ORF">HINF_LOCUS66028</name>
</gene>
<accession>A0AA86QV31</accession>
<dbReference type="EMBL" id="CATOUU010000925">
    <property type="protein sequence ID" value="CAI9959914.1"/>
    <property type="molecule type" value="Genomic_DNA"/>
</dbReference>
<protein>
    <submittedName>
        <fullName evidence="2">Hypothetical_protein</fullName>
    </submittedName>
</protein>
<sequence>MFSKVLLEFNAFNECIYIIDLDFKVKQVIHVKQSVKILKIVQNSIILNTTNPSKYIQVQITFQGSKMNINTINIDSSILSQLSSTQNLQFELSSPMIQNITLKKFQLMNLCQLKHMHNAFLVIEDSSLFVINHSYQILSTYNSPFTLFSGFTDKYLTQLTEWQLHQPCICNNNLYVQIQDKILIFQNSLKTTQIKQCGVAQIDQQNDQTLIVQNDQNQEQILQIQNDYLIDQQNNNQYQINKQVEQQTVPFYNKQDQFSYYGKMFSLNGSFYVNNNNGQLFQYKNEQFESVLEIYGEFYQFCDIVVQFDYQMHCVNIASYKLEFERVGDVPSAYCVKITSNGVIILQNNKYENVYAIDLVNQCVKMILGQYKFANLQNMLIIGQYGLQLPDEVQNCLLGDKFSNQTLNYQDQYFKNVNIDCLNELIPYTSKIENRLLNCNTRLQKCNTKYKYCLKLVKCLETQITSCIANAINYQNNLCQKYFANETISQSNQ</sequence>
<dbReference type="AlphaFoldDB" id="A0AA86QV31"/>
<dbReference type="EMBL" id="CAXDID020000440">
    <property type="protein sequence ID" value="CAL6091944.1"/>
    <property type="molecule type" value="Genomic_DNA"/>
</dbReference>
<evidence type="ECO:0000313" key="1">
    <source>
        <dbReference type="EMBL" id="CAI9959914.1"/>
    </source>
</evidence>
<evidence type="ECO:0000313" key="3">
    <source>
        <dbReference type="Proteomes" id="UP001642409"/>
    </source>
</evidence>
<proteinExistence type="predicted"/>
<evidence type="ECO:0000313" key="2">
    <source>
        <dbReference type="EMBL" id="CAL6091944.1"/>
    </source>
</evidence>
<keyword evidence="3" id="KW-1185">Reference proteome</keyword>
<name>A0AA86QV31_9EUKA</name>
<dbReference type="Proteomes" id="UP001642409">
    <property type="component" value="Unassembled WGS sequence"/>
</dbReference>
<comment type="caution">
    <text evidence="1">The sequence shown here is derived from an EMBL/GenBank/DDBJ whole genome shotgun (WGS) entry which is preliminary data.</text>
</comment>
<reference evidence="1" key="1">
    <citation type="submission" date="2023-06" db="EMBL/GenBank/DDBJ databases">
        <authorList>
            <person name="Kurt Z."/>
        </authorList>
    </citation>
    <scope>NUCLEOTIDE SEQUENCE</scope>
</reference>
<reference evidence="2 3" key="2">
    <citation type="submission" date="2024-07" db="EMBL/GenBank/DDBJ databases">
        <authorList>
            <person name="Akdeniz Z."/>
        </authorList>
    </citation>
    <scope>NUCLEOTIDE SEQUENCE [LARGE SCALE GENOMIC DNA]</scope>
</reference>